<accession>A0A7X2MQ10</accession>
<name>A0A7X2MQ10_ENTAG</name>
<protein>
    <submittedName>
        <fullName evidence="1">SrfC</fullName>
    </submittedName>
</protein>
<dbReference type="Proteomes" id="UP000461948">
    <property type="component" value="Unassembled WGS sequence"/>
</dbReference>
<dbReference type="AlphaFoldDB" id="A0A7X2MQ10"/>
<dbReference type="InterPro" id="IPR017030">
    <property type="entry name" value="Vir_effector_SfrC"/>
</dbReference>
<evidence type="ECO:0000313" key="1">
    <source>
        <dbReference type="EMBL" id="MSE17262.1"/>
    </source>
</evidence>
<evidence type="ECO:0000313" key="2">
    <source>
        <dbReference type="Proteomes" id="UP000461948"/>
    </source>
</evidence>
<dbReference type="EMBL" id="WKLC01001073">
    <property type="protein sequence ID" value="MSE17262.1"/>
    <property type="molecule type" value="Genomic_DNA"/>
</dbReference>
<gene>
    <name evidence="1" type="ORF">GKC49_19750</name>
</gene>
<sequence>MKALKPRQPQTLAKRLGLLQDALNNSLAWIESSREQSPRLALEAETLTLQLRQARVQTQALAQQVARPVTLALFGQSQAGKAWLLNEMVADAQGQLVTRMGDKLLNWFQHINP</sequence>
<proteinExistence type="predicted"/>
<organism evidence="1 2">
    <name type="scientific">Enterobacter agglomerans</name>
    <name type="common">Erwinia herbicola</name>
    <name type="synonym">Pantoea agglomerans</name>
    <dbReference type="NCBI Taxonomy" id="549"/>
    <lineage>
        <taxon>Bacteria</taxon>
        <taxon>Pseudomonadati</taxon>
        <taxon>Pseudomonadota</taxon>
        <taxon>Gammaproteobacteria</taxon>
        <taxon>Enterobacterales</taxon>
        <taxon>Erwiniaceae</taxon>
        <taxon>Pantoea</taxon>
        <taxon>Pantoea agglomerans group</taxon>
    </lineage>
</organism>
<reference evidence="1 2" key="1">
    <citation type="submission" date="2019-11" db="EMBL/GenBank/DDBJ databases">
        <title>Draft Genome Sequence of Plant Growth-Promoting Rhizosphere-Associated Bacteria.</title>
        <authorList>
            <person name="Vasilyev I.Y."/>
            <person name="Radchenko V."/>
            <person name="Ilnitskaya E.V."/>
        </authorList>
    </citation>
    <scope>NUCLEOTIDE SEQUENCE [LARGE SCALE GENOMIC DNA]</scope>
    <source>
        <strain evidence="1 2">VRA_MhP_f</strain>
    </source>
</reference>
<comment type="caution">
    <text evidence="1">The sequence shown here is derived from an EMBL/GenBank/DDBJ whole genome shotgun (WGS) entry which is preliminary data.</text>
</comment>
<feature type="non-terminal residue" evidence="1">
    <location>
        <position position="113"/>
    </location>
</feature>
<dbReference type="Pfam" id="PF10139">
    <property type="entry name" value="Virul_Fac"/>
    <property type="match status" value="1"/>
</dbReference>